<dbReference type="Proteomes" id="UP000317909">
    <property type="component" value="Chromosome"/>
</dbReference>
<gene>
    <name evidence="2" type="ORF">I41_37450</name>
</gene>
<evidence type="ECO:0008006" key="4">
    <source>
        <dbReference type="Google" id="ProtNLM"/>
    </source>
</evidence>
<keyword evidence="3" id="KW-1185">Reference proteome</keyword>
<evidence type="ECO:0000313" key="2">
    <source>
        <dbReference type="EMBL" id="QDT74548.1"/>
    </source>
</evidence>
<organism evidence="2 3">
    <name type="scientific">Lacipirellula limnantheis</name>
    <dbReference type="NCBI Taxonomy" id="2528024"/>
    <lineage>
        <taxon>Bacteria</taxon>
        <taxon>Pseudomonadati</taxon>
        <taxon>Planctomycetota</taxon>
        <taxon>Planctomycetia</taxon>
        <taxon>Pirellulales</taxon>
        <taxon>Lacipirellulaceae</taxon>
        <taxon>Lacipirellula</taxon>
    </lineage>
</organism>
<accession>A0A517U1R9</accession>
<feature type="chain" id="PRO_5021986170" description="DUF1795 domain-containing protein" evidence="1">
    <location>
        <begin position="27"/>
        <end position="163"/>
    </location>
</feature>
<reference evidence="2 3" key="1">
    <citation type="submission" date="2019-02" db="EMBL/GenBank/DDBJ databases">
        <title>Deep-cultivation of Planctomycetes and their phenomic and genomic characterization uncovers novel biology.</title>
        <authorList>
            <person name="Wiegand S."/>
            <person name="Jogler M."/>
            <person name="Boedeker C."/>
            <person name="Pinto D."/>
            <person name="Vollmers J."/>
            <person name="Rivas-Marin E."/>
            <person name="Kohn T."/>
            <person name="Peeters S.H."/>
            <person name="Heuer A."/>
            <person name="Rast P."/>
            <person name="Oberbeckmann S."/>
            <person name="Bunk B."/>
            <person name="Jeske O."/>
            <person name="Meyerdierks A."/>
            <person name="Storesund J.E."/>
            <person name="Kallscheuer N."/>
            <person name="Luecker S."/>
            <person name="Lage O.M."/>
            <person name="Pohl T."/>
            <person name="Merkel B.J."/>
            <person name="Hornburger P."/>
            <person name="Mueller R.-W."/>
            <person name="Bruemmer F."/>
            <person name="Labrenz M."/>
            <person name="Spormann A.M."/>
            <person name="Op den Camp H."/>
            <person name="Overmann J."/>
            <person name="Amann R."/>
            <person name="Jetten M.S.M."/>
            <person name="Mascher T."/>
            <person name="Medema M.H."/>
            <person name="Devos D.P."/>
            <person name="Kaster A.-K."/>
            <person name="Ovreas L."/>
            <person name="Rohde M."/>
            <person name="Galperin M.Y."/>
            <person name="Jogler C."/>
        </authorList>
    </citation>
    <scope>NUCLEOTIDE SEQUENCE [LARGE SCALE GENOMIC DNA]</scope>
    <source>
        <strain evidence="2 3">I41</strain>
    </source>
</reference>
<dbReference type="RefSeq" id="WP_145434280.1">
    <property type="nucleotide sequence ID" value="NZ_CP036339.1"/>
</dbReference>
<proteinExistence type="predicted"/>
<protein>
    <recommendedName>
        <fullName evidence="4">DUF1795 domain-containing protein</fullName>
    </recommendedName>
</protein>
<dbReference type="KEGG" id="llh:I41_37450"/>
<dbReference type="AlphaFoldDB" id="A0A517U1R9"/>
<dbReference type="OrthoDB" id="276092at2"/>
<sequence length="163" mass="18062" precursor="true">MRHLSFPLAFSLSLPLAMVMLVTASADEPVSLMDTVEKWRYPDAEIANSRMSDAATIGADGARTVPSVILSTTMSTSDSVEKVLKYYRELLTRNPENDKKLGVDPNVGRSVVFSDESDGREFAFHTIVINTANSSTSLIVTRAQNEERTRITWKQYLKSEIGS</sequence>
<feature type="signal peptide" evidence="1">
    <location>
        <begin position="1"/>
        <end position="26"/>
    </location>
</feature>
<name>A0A517U1R9_9BACT</name>
<evidence type="ECO:0000313" key="3">
    <source>
        <dbReference type="Proteomes" id="UP000317909"/>
    </source>
</evidence>
<evidence type="ECO:0000256" key="1">
    <source>
        <dbReference type="SAM" id="SignalP"/>
    </source>
</evidence>
<keyword evidence="1" id="KW-0732">Signal</keyword>
<dbReference type="EMBL" id="CP036339">
    <property type="protein sequence ID" value="QDT74548.1"/>
    <property type="molecule type" value="Genomic_DNA"/>
</dbReference>